<dbReference type="EMBL" id="LAZR01000414">
    <property type="protein sequence ID" value="KKN69945.1"/>
    <property type="molecule type" value="Genomic_DNA"/>
</dbReference>
<evidence type="ECO:0000256" key="1">
    <source>
        <dbReference type="ARBA" id="ARBA00005254"/>
    </source>
</evidence>
<dbReference type="InterPro" id="IPR045002">
    <property type="entry name" value="Ech1-like"/>
</dbReference>
<reference evidence="2" key="1">
    <citation type="journal article" date="2015" name="Nature">
        <title>Complex archaea that bridge the gap between prokaryotes and eukaryotes.</title>
        <authorList>
            <person name="Spang A."/>
            <person name="Saw J.H."/>
            <person name="Jorgensen S.L."/>
            <person name="Zaremba-Niedzwiedzka K."/>
            <person name="Martijn J."/>
            <person name="Lind A.E."/>
            <person name="van Eijk R."/>
            <person name="Schleper C."/>
            <person name="Guy L."/>
            <person name="Ettema T.J."/>
        </authorList>
    </citation>
    <scope>NUCLEOTIDE SEQUENCE</scope>
</reference>
<comment type="caution">
    <text evidence="2">The sequence shown here is derived from an EMBL/GenBank/DDBJ whole genome shotgun (WGS) entry which is preliminary data.</text>
</comment>
<proteinExistence type="inferred from homology"/>
<dbReference type="InterPro" id="IPR029045">
    <property type="entry name" value="ClpP/crotonase-like_dom_sf"/>
</dbReference>
<dbReference type="InterPro" id="IPR001753">
    <property type="entry name" value="Enoyl-CoA_hydra/iso"/>
</dbReference>
<dbReference type="NCBIfam" id="NF005699">
    <property type="entry name" value="PRK07509.1"/>
    <property type="match status" value="1"/>
</dbReference>
<protein>
    <recommendedName>
        <fullName evidence="3">Enoyl-CoA hydratase</fullName>
    </recommendedName>
</protein>
<dbReference type="Gene3D" id="3.90.226.10">
    <property type="entry name" value="2-enoyl-CoA Hydratase, Chain A, domain 1"/>
    <property type="match status" value="1"/>
</dbReference>
<comment type="similarity">
    <text evidence="1">Belongs to the enoyl-CoA hydratase/isomerase family.</text>
</comment>
<evidence type="ECO:0008006" key="3">
    <source>
        <dbReference type="Google" id="ProtNLM"/>
    </source>
</evidence>
<sequence>MIKLEKQNGIATVTLSRAKKQNALSFEMFVELNKAIKNIKRDRSIRAVVIKGDGEHFCAGLDISAVMATPMNIVKLLLKWLPGNQNLAQKVVLGWQSLSVPVIAQIDGNCLGGGLQIALGADYRVVNIDAKLAIMEARWGLCPDMGANVMMSGLVKRDQALWLASHANPITAQQANELGLVTKLTDDTQQATQNMLDILLERSPDTLAAIKRVTQLSYKPNQRKILAKETFSQIRLLLNPNTKKAIAKAKGKADITYANTKHW</sequence>
<dbReference type="GO" id="GO:0016853">
    <property type="term" value="F:isomerase activity"/>
    <property type="evidence" value="ECO:0007669"/>
    <property type="project" value="InterPro"/>
</dbReference>
<dbReference type="AlphaFoldDB" id="A0A0F9SLN3"/>
<dbReference type="SUPFAM" id="SSF52096">
    <property type="entry name" value="ClpP/crotonase"/>
    <property type="match status" value="1"/>
</dbReference>
<accession>A0A0F9SLN3</accession>
<dbReference type="PROSITE" id="PS00166">
    <property type="entry name" value="ENOYL_COA_HYDRATASE"/>
    <property type="match status" value="1"/>
</dbReference>
<gene>
    <name evidence="2" type="ORF">LCGC14_0435600</name>
</gene>
<dbReference type="PANTHER" id="PTHR43149">
    <property type="entry name" value="ENOYL-COA HYDRATASE"/>
    <property type="match status" value="1"/>
</dbReference>
<name>A0A0F9SLN3_9ZZZZ</name>
<dbReference type="Pfam" id="PF00378">
    <property type="entry name" value="ECH_1"/>
    <property type="match status" value="1"/>
</dbReference>
<dbReference type="PANTHER" id="PTHR43149:SF1">
    <property type="entry name" value="DELTA(3,5)-DELTA(2,4)-DIENOYL-COA ISOMERASE, MITOCHONDRIAL"/>
    <property type="match status" value="1"/>
</dbReference>
<dbReference type="CDD" id="cd06558">
    <property type="entry name" value="crotonase-like"/>
    <property type="match status" value="1"/>
</dbReference>
<dbReference type="InterPro" id="IPR018376">
    <property type="entry name" value="Enoyl-CoA_hyd/isom_CS"/>
</dbReference>
<organism evidence="2">
    <name type="scientific">marine sediment metagenome</name>
    <dbReference type="NCBI Taxonomy" id="412755"/>
    <lineage>
        <taxon>unclassified sequences</taxon>
        <taxon>metagenomes</taxon>
        <taxon>ecological metagenomes</taxon>
    </lineage>
</organism>
<evidence type="ECO:0000313" key="2">
    <source>
        <dbReference type="EMBL" id="KKN69945.1"/>
    </source>
</evidence>